<feature type="compositionally biased region" description="Basic and acidic residues" evidence="1">
    <location>
        <begin position="45"/>
        <end position="60"/>
    </location>
</feature>
<accession>A0A7G2C4I3</accession>
<protein>
    <recommendedName>
        <fullName evidence="4">Sperm-tail PG-rich repeat</fullName>
    </recommendedName>
</protein>
<name>A0A7G2C4I3_9TRYP</name>
<evidence type="ECO:0000256" key="1">
    <source>
        <dbReference type="SAM" id="MobiDB-lite"/>
    </source>
</evidence>
<evidence type="ECO:0000313" key="2">
    <source>
        <dbReference type="EMBL" id="CAD2214640.1"/>
    </source>
</evidence>
<gene>
    <name evidence="2" type="ORF">ADEAN_000209100</name>
</gene>
<dbReference type="EMBL" id="LR877147">
    <property type="protein sequence ID" value="CAD2214640.1"/>
    <property type="molecule type" value="Genomic_DNA"/>
</dbReference>
<dbReference type="Proteomes" id="UP000515908">
    <property type="component" value="Chromosome 03"/>
</dbReference>
<dbReference type="AlphaFoldDB" id="A0A7G2C4I3"/>
<sequence length="210" mass="23326">MLGRWKSTDPKSSNVGPGSYNSHEVRSAPVGGRFAAKPFDPYAATREEQERREEDQKQREAMAVPYTPYDVNYSQVERHTRGAVMGASHDLHVSANDNGVPGPGHYNPDYRIKEKGGQGTVFYKGDFILRNKQDETLGGGPGDHYNDYTPYSQSIAGDNANQKGYTFGIRYPARGTHQVALGRDASTNINCVYPDELTYETHVKLPPVKK</sequence>
<feature type="compositionally biased region" description="Polar residues" evidence="1">
    <location>
        <begin position="10"/>
        <end position="22"/>
    </location>
</feature>
<dbReference type="InterPro" id="IPR010736">
    <property type="entry name" value="SHIPPO-rpt"/>
</dbReference>
<dbReference type="VEuPathDB" id="TriTrypDB:ADEAN_000209100"/>
<dbReference type="OrthoDB" id="429991at2759"/>
<reference evidence="2 3" key="1">
    <citation type="submission" date="2020-08" db="EMBL/GenBank/DDBJ databases">
        <authorList>
            <person name="Newling K."/>
            <person name="Davey J."/>
            <person name="Forrester S."/>
        </authorList>
    </citation>
    <scope>NUCLEOTIDE SEQUENCE [LARGE SCALE GENOMIC DNA]</scope>
    <source>
        <strain evidence="3">Crithidia deanei Carvalho (ATCC PRA-265)</strain>
    </source>
</reference>
<evidence type="ECO:0008006" key="4">
    <source>
        <dbReference type="Google" id="ProtNLM"/>
    </source>
</evidence>
<keyword evidence="3" id="KW-1185">Reference proteome</keyword>
<dbReference type="Pfam" id="PF07004">
    <property type="entry name" value="SHIPPO-rpt"/>
    <property type="match status" value="1"/>
</dbReference>
<proteinExistence type="predicted"/>
<organism evidence="2 3">
    <name type="scientific">Angomonas deanei</name>
    <dbReference type="NCBI Taxonomy" id="59799"/>
    <lineage>
        <taxon>Eukaryota</taxon>
        <taxon>Discoba</taxon>
        <taxon>Euglenozoa</taxon>
        <taxon>Kinetoplastea</taxon>
        <taxon>Metakinetoplastina</taxon>
        <taxon>Trypanosomatida</taxon>
        <taxon>Trypanosomatidae</taxon>
        <taxon>Strigomonadinae</taxon>
        <taxon>Angomonas</taxon>
    </lineage>
</organism>
<evidence type="ECO:0000313" key="3">
    <source>
        <dbReference type="Proteomes" id="UP000515908"/>
    </source>
</evidence>
<feature type="region of interest" description="Disordered" evidence="1">
    <location>
        <begin position="1"/>
        <end position="62"/>
    </location>
</feature>